<dbReference type="Pfam" id="PF07478">
    <property type="entry name" value="Dala_Dala_lig_C"/>
    <property type="match status" value="1"/>
</dbReference>
<dbReference type="Proteomes" id="UP000034320">
    <property type="component" value="Unassembled WGS sequence"/>
</dbReference>
<evidence type="ECO:0000256" key="1">
    <source>
        <dbReference type="ARBA" id="ARBA00010871"/>
    </source>
</evidence>
<name>A0A0G0ZE41_9BACT</name>
<feature type="domain" description="ATP-grasp" evidence="4">
    <location>
        <begin position="130"/>
        <end position="344"/>
    </location>
</feature>
<dbReference type="GO" id="GO:0005524">
    <property type="term" value="F:ATP binding"/>
    <property type="evidence" value="ECO:0007669"/>
    <property type="project" value="UniProtKB-UniRule"/>
</dbReference>
<comment type="caution">
    <text evidence="5">The sequence shown here is derived from an EMBL/GenBank/DDBJ whole genome shotgun (WGS) entry which is preliminary data.</text>
</comment>
<dbReference type="PROSITE" id="PS50975">
    <property type="entry name" value="ATP_GRASP"/>
    <property type="match status" value="1"/>
</dbReference>
<evidence type="ECO:0000313" key="5">
    <source>
        <dbReference type="EMBL" id="KKS46949.1"/>
    </source>
</evidence>
<dbReference type="Gene3D" id="3.40.50.20">
    <property type="match status" value="1"/>
</dbReference>
<evidence type="ECO:0000256" key="3">
    <source>
        <dbReference type="PROSITE-ProRule" id="PRU00409"/>
    </source>
</evidence>
<evidence type="ECO:0000256" key="2">
    <source>
        <dbReference type="ARBA" id="ARBA00022598"/>
    </source>
</evidence>
<sequence>MKNPLNGLGFPLFAPFEKLHKITIVYNRTTGGEKNEELALTDDDTLEDVRQVKNTLTPTGVKISVFGLDEKNIKKLKNIKTDLIFNLCYGIGNRSDSEKELYEFFDTLKIPYTGGPADAVVLTNDKAATKKLLLKNTIPTPEYLLISSIAELDPVKFRFPLFLKTLDLGCSIGIDQDSVVLDRTALVKKAARLLDKYHKQILIEEFIDGREFAVTVVGNGRFSEVLPVVEILFGPLFDKSTRWKIFDYESKWQINSPFYVQSPYKCPAVLDRNTEDNLKKICLKTYKLCGCRDYARIDVRMDRQNNPFVLEVNLNPSIGRHSQMHKSAMALGLSFRDLIKTVISVSLFRFYGPSYISSGRL</sequence>
<comment type="similarity">
    <text evidence="1">Belongs to the D-alanine--D-alanine ligase family.</text>
</comment>
<dbReference type="InterPro" id="IPR011761">
    <property type="entry name" value="ATP-grasp"/>
</dbReference>
<keyword evidence="2 5" id="KW-0436">Ligase</keyword>
<proteinExistence type="inferred from homology"/>
<dbReference type="AlphaFoldDB" id="A0A0G0ZE41"/>
<dbReference type="PANTHER" id="PTHR23132">
    <property type="entry name" value="D-ALANINE--D-ALANINE LIGASE"/>
    <property type="match status" value="1"/>
</dbReference>
<dbReference type="Gene3D" id="3.30.470.20">
    <property type="entry name" value="ATP-grasp fold, B domain"/>
    <property type="match status" value="1"/>
</dbReference>
<keyword evidence="3" id="KW-0547">Nucleotide-binding</keyword>
<dbReference type="Gene3D" id="3.30.1490.20">
    <property type="entry name" value="ATP-grasp fold, A domain"/>
    <property type="match status" value="1"/>
</dbReference>
<protein>
    <submittedName>
        <fullName evidence="5">D-alanine-D-alanine ligase-like protein</fullName>
    </submittedName>
</protein>
<gene>
    <name evidence="5" type="ORF">UV09_C0011G0012</name>
</gene>
<dbReference type="GO" id="GO:0008716">
    <property type="term" value="F:D-alanine-D-alanine ligase activity"/>
    <property type="evidence" value="ECO:0007669"/>
    <property type="project" value="InterPro"/>
</dbReference>
<keyword evidence="3" id="KW-0067">ATP-binding</keyword>
<dbReference type="InterPro" id="IPR011095">
    <property type="entry name" value="Dala_Dala_lig_C"/>
</dbReference>
<dbReference type="InterPro" id="IPR013815">
    <property type="entry name" value="ATP_grasp_subdomain_1"/>
</dbReference>
<dbReference type="GO" id="GO:0046872">
    <property type="term" value="F:metal ion binding"/>
    <property type="evidence" value="ECO:0007669"/>
    <property type="project" value="InterPro"/>
</dbReference>
<dbReference type="PANTHER" id="PTHR23132:SF23">
    <property type="entry name" value="D-ALANINE--D-ALANINE LIGASE B"/>
    <property type="match status" value="1"/>
</dbReference>
<dbReference type="EMBL" id="LCDD01000011">
    <property type="protein sequence ID" value="KKS46949.1"/>
    <property type="molecule type" value="Genomic_DNA"/>
</dbReference>
<reference evidence="5 6" key="1">
    <citation type="journal article" date="2015" name="Nature">
        <title>rRNA introns, odd ribosomes, and small enigmatic genomes across a large radiation of phyla.</title>
        <authorList>
            <person name="Brown C.T."/>
            <person name="Hug L.A."/>
            <person name="Thomas B.C."/>
            <person name="Sharon I."/>
            <person name="Castelle C.J."/>
            <person name="Singh A."/>
            <person name="Wilkins M.J."/>
            <person name="Williams K.H."/>
            <person name="Banfield J.F."/>
        </authorList>
    </citation>
    <scope>NUCLEOTIDE SEQUENCE [LARGE SCALE GENOMIC DNA]</scope>
</reference>
<dbReference type="SUPFAM" id="SSF56059">
    <property type="entry name" value="Glutathione synthetase ATP-binding domain-like"/>
    <property type="match status" value="1"/>
</dbReference>
<evidence type="ECO:0000313" key="6">
    <source>
        <dbReference type="Proteomes" id="UP000034320"/>
    </source>
</evidence>
<accession>A0A0G0ZE41</accession>
<evidence type="ECO:0000259" key="4">
    <source>
        <dbReference type="PROSITE" id="PS50975"/>
    </source>
</evidence>
<organism evidence="5 6">
    <name type="scientific">Candidatus Gottesmanbacteria bacterium GW2011_GWA2_42_18</name>
    <dbReference type="NCBI Taxonomy" id="1618442"/>
    <lineage>
        <taxon>Bacteria</taxon>
        <taxon>Candidatus Gottesmaniibacteriota</taxon>
    </lineage>
</organism>